<reference evidence="1 2" key="1">
    <citation type="submission" date="2022-07" db="EMBL/GenBank/DDBJ databases">
        <authorList>
            <person name="Phongsopitanun W."/>
            <person name="Tanasupawat S."/>
        </authorList>
    </citation>
    <scope>NUCLEOTIDE SEQUENCE [LARGE SCALE GENOMIC DNA]</scope>
    <source>
        <strain evidence="1 2">RCU-064</strain>
    </source>
</reference>
<evidence type="ECO:0000313" key="1">
    <source>
        <dbReference type="EMBL" id="MCQ8190141.1"/>
    </source>
</evidence>
<gene>
    <name evidence="1" type="ORF">NP777_18055</name>
</gene>
<keyword evidence="2" id="KW-1185">Reference proteome</keyword>
<protein>
    <submittedName>
        <fullName evidence="1">Uncharacterized protein</fullName>
    </submittedName>
</protein>
<dbReference type="EMBL" id="JANIAA010000010">
    <property type="protein sequence ID" value="MCQ8190141.1"/>
    <property type="molecule type" value="Genomic_DNA"/>
</dbReference>
<name>A0ABT1V0P5_9ACTN</name>
<dbReference type="RefSeq" id="WP_256651183.1">
    <property type="nucleotide sequence ID" value="NZ_JANIAA010000010.1"/>
</dbReference>
<organism evidence="1 2">
    <name type="scientific">Streptomyces rugosispiralis</name>
    <dbReference type="NCBI Taxonomy" id="2967341"/>
    <lineage>
        <taxon>Bacteria</taxon>
        <taxon>Bacillati</taxon>
        <taxon>Actinomycetota</taxon>
        <taxon>Actinomycetes</taxon>
        <taxon>Kitasatosporales</taxon>
        <taxon>Streptomycetaceae</taxon>
        <taxon>Streptomyces</taxon>
    </lineage>
</organism>
<proteinExistence type="predicted"/>
<accession>A0ABT1V0P5</accession>
<dbReference type="Proteomes" id="UP001204746">
    <property type="component" value="Unassembled WGS sequence"/>
</dbReference>
<comment type="caution">
    <text evidence="1">The sequence shown here is derived from an EMBL/GenBank/DDBJ whole genome shotgun (WGS) entry which is preliminary data.</text>
</comment>
<sequence length="54" mass="6130">MIASHLEKGAEKPTLRLVNDPVHRFEVEPPTDVRLKGVRDLSVESTVYEWPGTE</sequence>
<evidence type="ECO:0000313" key="2">
    <source>
        <dbReference type="Proteomes" id="UP001204746"/>
    </source>
</evidence>